<dbReference type="Pfam" id="PF06230">
    <property type="entry name" value="LpxI_C"/>
    <property type="match status" value="1"/>
</dbReference>
<dbReference type="OrthoDB" id="9789836at2"/>
<proteinExistence type="predicted"/>
<gene>
    <name evidence="3" type="ORF">FRZ61_22600</name>
</gene>
<reference evidence="3 4" key="1">
    <citation type="submission" date="2019-08" db="EMBL/GenBank/DDBJ databases">
        <title>Hyperibacter terrae gen. nov., sp. nov. and Hyperibacter viscosus sp. nov., two new members in the family Rhodospirillaceae isolated from the rhizosphere of Hypericum perforatum.</title>
        <authorList>
            <person name="Noviana Z."/>
        </authorList>
    </citation>
    <scope>NUCLEOTIDE SEQUENCE [LARGE SCALE GENOMIC DNA]</scope>
    <source>
        <strain evidence="3 4">R5959</strain>
    </source>
</reference>
<dbReference type="PANTHER" id="PTHR39962">
    <property type="entry name" value="BLL4848 PROTEIN"/>
    <property type="match status" value="1"/>
</dbReference>
<dbReference type="Gene3D" id="3.40.140.80">
    <property type="match status" value="1"/>
</dbReference>
<dbReference type="InterPro" id="IPR010415">
    <property type="entry name" value="LpxI_C"/>
</dbReference>
<dbReference type="KEGG" id="hadh:FRZ61_22600"/>
<dbReference type="AlphaFoldDB" id="A0A5J6N189"/>
<evidence type="ECO:0000259" key="2">
    <source>
        <dbReference type="Pfam" id="PF17930"/>
    </source>
</evidence>
<evidence type="ECO:0000313" key="3">
    <source>
        <dbReference type="EMBL" id="QEX22330.1"/>
    </source>
</evidence>
<protein>
    <recommendedName>
        <fullName evidence="5">UDP-2,3-diacylglucosamine pyrophosphatase</fullName>
    </recommendedName>
</protein>
<feature type="domain" description="LpxI C-terminal" evidence="1">
    <location>
        <begin position="142"/>
        <end position="272"/>
    </location>
</feature>
<name>A0A5J6N189_9PROT</name>
<keyword evidence="4" id="KW-1185">Reference proteome</keyword>
<evidence type="ECO:0000313" key="4">
    <source>
        <dbReference type="Proteomes" id="UP000325797"/>
    </source>
</evidence>
<dbReference type="PANTHER" id="PTHR39962:SF1">
    <property type="entry name" value="LPXI FAMILY PROTEIN"/>
    <property type="match status" value="1"/>
</dbReference>
<dbReference type="InterPro" id="IPR043167">
    <property type="entry name" value="LpxI_C_sf"/>
</dbReference>
<dbReference type="Proteomes" id="UP000325797">
    <property type="component" value="Chromosome"/>
</dbReference>
<evidence type="ECO:0000259" key="1">
    <source>
        <dbReference type="Pfam" id="PF06230"/>
    </source>
</evidence>
<feature type="domain" description="LpxI N-terminal" evidence="2">
    <location>
        <begin position="8"/>
        <end position="136"/>
    </location>
</feature>
<dbReference type="EMBL" id="CP042582">
    <property type="protein sequence ID" value="QEX22330.1"/>
    <property type="molecule type" value="Genomic_DNA"/>
</dbReference>
<evidence type="ECO:0008006" key="5">
    <source>
        <dbReference type="Google" id="ProtNLM"/>
    </source>
</evidence>
<dbReference type="Gene3D" id="3.40.50.20">
    <property type="match status" value="1"/>
</dbReference>
<dbReference type="RefSeq" id="WP_151117601.1">
    <property type="nucleotide sequence ID" value="NZ_CP042582.1"/>
</dbReference>
<dbReference type="InterPro" id="IPR041255">
    <property type="entry name" value="LpxI_N"/>
</dbReference>
<sequence length="278" mass="28848">MVATDAPKLGIIAGAGILPRRIADRCLARGRDFLLLLLDGHADPALQSGLAFQTVRLGAVGEIFDRLRKAGCREVVFAGKVERPSWRALRPDWRAAKFMAEFALKADKGDDALMTAIVAACEAEGFVVRAPSEVLDEDRLASGPLGRLSPTVEQSADIALGAKVARTLGRLDIGHAAVVQDGLVLGVEAVEGTDALIERSGKLRRDGAGPVLVKVSKPQQESRADPPTIGPATIACAAAAGFSGIAIGADSTLVIDLEATVAAADKAGLFLVAIETGE</sequence>
<organism evidence="3 4">
    <name type="scientific">Hypericibacter adhaerens</name>
    <dbReference type="NCBI Taxonomy" id="2602016"/>
    <lineage>
        <taxon>Bacteria</taxon>
        <taxon>Pseudomonadati</taxon>
        <taxon>Pseudomonadota</taxon>
        <taxon>Alphaproteobacteria</taxon>
        <taxon>Rhodospirillales</taxon>
        <taxon>Dongiaceae</taxon>
        <taxon>Hypericibacter</taxon>
    </lineage>
</organism>
<dbReference type="Pfam" id="PF17930">
    <property type="entry name" value="LpxI_N"/>
    <property type="match status" value="1"/>
</dbReference>
<accession>A0A5J6N189</accession>
<dbReference type="InterPro" id="IPR053174">
    <property type="entry name" value="LpxI"/>
</dbReference>